<keyword evidence="2" id="KW-1185">Reference proteome</keyword>
<organism evidence="1 2">
    <name type="scientific">Linderina pennispora</name>
    <dbReference type="NCBI Taxonomy" id="61395"/>
    <lineage>
        <taxon>Eukaryota</taxon>
        <taxon>Fungi</taxon>
        <taxon>Fungi incertae sedis</taxon>
        <taxon>Zoopagomycota</taxon>
        <taxon>Kickxellomycotina</taxon>
        <taxon>Kickxellomycetes</taxon>
        <taxon>Kickxellales</taxon>
        <taxon>Kickxellaceae</taxon>
        <taxon>Linderina</taxon>
    </lineage>
</organism>
<comment type="caution">
    <text evidence="1">The sequence shown here is derived from an EMBL/GenBank/DDBJ whole genome shotgun (WGS) entry which is preliminary data.</text>
</comment>
<dbReference type="GeneID" id="63802162"/>
<dbReference type="RefSeq" id="XP_040743600.1">
    <property type="nucleotide sequence ID" value="XM_040885514.1"/>
</dbReference>
<dbReference type="Pfam" id="PF01501">
    <property type="entry name" value="Glyco_transf_8"/>
    <property type="match status" value="1"/>
</dbReference>
<evidence type="ECO:0000313" key="1">
    <source>
        <dbReference type="EMBL" id="ORX69962.1"/>
    </source>
</evidence>
<dbReference type="PANTHER" id="PTHR11183">
    <property type="entry name" value="GLYCOGENIN SUBFAMILY MEMBER"/>
    <property type="match status" value="1"/>
</dbReference>
<dbReference type="InterPro" id="IPR002495">
    <property type="entry name" value="Glyco_trans_8"/>
</dbReference>
<protein>
    <submittedName>
        <fullName evidence="1">Nucleotide-diphospho-sugar transferase</fullName>
    </submittedName>
</protein>
<name>A0A1Y1W947_9FUNG</name>
<dbReference type="Proteomes" id="UP000193922">
    <property type="component" value="Unassembled WGS sequence"/>
</dbReference>
<dbReference type="InterPro" id="IPR029044">
    <property type="entry name" value="Nucleotide-diphossugar_trans"/>
</dbReference>
<evidence type="ECO:0000313" key="2">
    <source>
        <dbReference type="Proteomes" id="UP000193922"/>
    </source>
</evidence>
<proteinExistence type="predicted"/>
<sequence length="214" mass="23538">MSSVQEARTAGRFAYVTLVTSDGYVDGALVLLHSLRRTLTGHNILCLATPSTLSPQSLLRLHEHFDGVIKTDLQLSDDHRGLSVLGRPDLRSTLTKIQLWDPALFGAWDALCYLDADTLVRQSIDDVFDRFYSWRESMADWNDGGLVAASPDTGWPDCFNSGVLVVAPGYQCHRQLIQRAATTGASFDGKIPCYFVRVCTSPMLSRAMSAGLQP</sequence>
<dbReference type="STRING" id="61395.A0A1Y1W947"/>
<dbReference type="GO" id="GO:0016757">
    <property type="term" value="F:glycosyltransferase activity"/>
    <property type="evidence" value="ECO:0007669"/>
    <property type="project" value="InterPro"/>
</dbReference>
<reference evidence="1 2" key="1">
    <citation type="submission" date="2016-07" db="EMBL/GenBank/DDBJ databases">
        <title>Pervasive Adenine N6-methylation of Active Genes in Fungi.</title>
        <authorList>
            <consortium name="DOE Joint Genome Institute"/>
            <person name="Mondo S.J."/>
            <person name="Dannebaum R.O."/>
            <person name="Kuo R.C."/>
            <person name="Labutti K."/>
            <person name="Haridas S."/>
            <person name="Kuo A."/>
            <person name="Salamov A."/>
            <person name="Ahrendt S.R."/>
            <person name="Lipzen A."/>
            <person name="Sullivan W."/>
            <person name="Andreopoulos W.B."/>
            <person name="Clum A."/>
            <person name="Lindquist E."/>
            <person name="Daum C."/>
            <person name="Ramamoorthy G.K."/>
            <person name="Gryganskyi A."/>
            <person name="Culley D."/>
            <person name="Magnuson J.K."/>
            <person name="James T.Y."/>
            <person name="O'Malley M.A."/>
            <person name="Stajich J.E."/>
            <person name="Spatafora J.W."/>
            <person name="Visel A."/>
            <person name="Grigoriev I.V."/>
        </authorList>
    </citation>
    <scope>NUCLEOTIDE SEQUENCE [LARGE SCALE GENOMIC DNA]</scope>
    <source>
        <strain evidence="1 2">ATCC 12442</strain>
    </source>
</reference>
<accession>A0A1Y1W947</accession>
<dbReference type="InterPro" id="IPR050587">
    <property type="entry name" value="GNT1/Glycosyltrans_8"/>
</dbReference>
<gene>
    <name evidence="1" type="ORF">DL89DRAFT_257260</name>
</gene>
<dbReference type="AlphaFoldDB" id="A0A1Y1W947"/>
<dbReference type="OrthoDB" id="2014201at2759"/>
<keyword evidence="1" id="KW-0808">Transferase</keyword>
<dbReference type="SUPFAM" id="SSF53448">
    <property type="entry name" value="Nucleotide-diphospho-sugar transferases"/>
    <property type="match status" value="1"/>
</dbReference>
<dbReference type="Gene3D" id="3.90.550.10">
    <property type="entry name" value="Spore Coat Polysaccharide Biosynthesis Protein SpsA, Chain A"/>
    <property type="match status" value="1"/>
</dbReference>
<dbReference type="EMBL" id="MCFD01000006">
    <property type="protein sequence ID" value="ORX69962.1"/>
    <property type="molecule type" value="Genomic_DNA"/>
</dbReference>